<gene>
    <name evidence="3" type="ORF">MAM1_0387d10231</name>
</gene>
<protein>
    <submittedName>
        <fullName evidence="3">Uncharacterized protein</fullName>
    </submittedName>
</protein>
<feature type="coiled-coil region" evidence="1">
    <location>
        <begin position="137"/>
        <end position="174"/>
    </location>
</feature>
<evidence type="ECO:0000256" key="2">
    <source>
        <dbReference type="SAM" id="MobiDB-lite"/>
    </source>
</evidence>
<feature type="compositionally biased region" description="Basic and acidic residues" evidence="2">
    <location>
        <begin position="234"/>
        <end position="248"/>
    </location>
</feature>
<dbReference type="AlphaFoldDB" id="A0A0C9MIL3"/>
<feature type="compositionally biased region" description="Acidic residues" evidence="2">
    <location>
        <begin position="16"/>
        <end position="26"/>
    </location>
</feature>
<dbReference type="EMBL" id="DF836676">
    <property type="protein sequence ID" value="GAN10686.1"/>
    <property type="molecule type" value="Genomic_DNA"/>
</dbReference>
<name>A0A0C9MIL3_9FUNG</name>
<evidence type="ECO:0000256" key="1">
    <source>
        <dbReference type="SAM" id="Coils"/>
    </source>
</evidence>
<reference evidence="3" key="1">
    <citation type="submission" date="2014-09" db="EMBL/GenBank/DDBJ databases">
        <title>Draft genome sequence of an oleaginous Mucoromycotina fungus Mucor ambiguus NBRC6742.</title>
        <authorList>
            <person name="Takeda I."/>
            <person name="Yamane N."/>
            <person name="Morita T."/>
            <person name="Tamano K."/>
            <person name="Machida M."/>
            <person name="Baker S."/>
            <person name="Koike H."/>
        </authorList>
    </citation>
    <scope>NUCLEOTIDE SEQUENCE</scope>
    <source>
        <strain evidence="3">NBRC 6742</strain>
    </source>
</reference>
<evidence type="ECO:0000313" key="3">
    <source>
        <dbReference type="EMBL" id="GAN10686.1"/>
    </source>
</evidence>
<feature type="region of interest" description="Disordered" evidence="2">
    <location>
        <begin position="1"/>
        <end position="72"/>
    </location>
</feature>
<keyword evidence="1" id="KW-0175">Coiled coil</keyword>
<feature type="compositionally biased region" description="Polar residues" evidence="2">
    <location>
        <begin position="34"/>
        <end position="58"/>
    </location>
</feature>
<dbReference type="Proteomes" id="UP000053815">
    <property type="component" value="Unassembled WGS sequence"/>
</dbReference>
<feature type="compositionally biased region" description="Polar residues" evidence="2">
    <location>
        <begin position="101"/>
        <end position="113"/>
    </location>
</feature>
<keyword evidence="4" id="KW-1185">Reference proteome</keyword>
<dbReference type="STRING" id="91626.A0A0C9MIL3"/>
<feature type="region of interest" description="Disordered" evidence="2">
    <location>
        <begin position="195"/>
        <end position="265"/>
    </location>
</feature>
<organism evidence="3">
    <name type="scientific">Mucor ambiguus</name>
    <dbReference type="NCBI Taxonomy" id="91626"/>
    <lineage>
        <taxon>Eukaryota</taxon>
        <taxon>Fungi</taxon>
        <taxon>Fungi incertae sedis</taxon>
        <taxon>Mucoromycota</taxon>
        <taxon>Mucoromycotina</taxon>
        <taxon>Mucoromycetes</taxon>
        <taxon>Mucorales</taxon>
        <taxon>Mucorineae</taxon>
        <taxon>Mucoraceae</taxon>
        <taxon>Mucor</taxon>
    </lineage>
</organism>
<proteinExistence type="predicted"/>
<evidence type="ECO:0000313" key="4">
    <source>
        <dbReference type="Proteomes" id="UP000053815"/>
    </source>
</evidence>
<accession>A0A0C9MIL3</accession>
<sequence>MSKPNNISYGVRPEDDGSDMDVSSDDEGLHMLQSLPSHPQNLVQQDQLQRASQEQQPSLPALFGSESSSSRLTTNTNCWTAFVDKVAEHQTPIAIRDGASDTESTGSFHTAPNSPIDLTLDDDQDVEMDRQQPPDIIDELVSEQDRLTQELEHINNEEKKIASLIEEKKFKLEAIRVRQLELQVRKSIQKNRKAVIIPAKSKKGKERAPMNKQYRSCNSSDEDDAQQPPKKAKAIMDPESGRPERQPVEEPASAEPNGDIGKGKMVHVDTKRDGIKKGDELQTQRDVLVTEKPKAKPKAPPFIMNLAKQNKQTLQVIRRSQQLGHTSVGQMKMFLCDLYDRFLENGKLSRIQKVHYKELVRQVSRYDALGDDHIPGRLKPKKAKKVERKIEPEKHRMLPNEFYGHPKRLNFKNLTVDKGKLLDALSCTEIETPFIFVQARNLFSKNPTALKLSDFEGVIGPDGEVVDKEELMMHMGIRKINRLLALYKEVASRPHQDTPAAQMKMGQKTRHEYYLAQRRLEESVMRETGTISPEPSTVENPLVSDNSTAALNSVVVSLAPSSRAEDAKPITTITYVPNETSFIRSVLPAIQTTTTT</sequence>
<dbReference type="OrthoDB" id="2284292at2759"/>
<feature type="region of interest" description="Disordered" evidence="2">
    <location>
        <begin position="98"/>
        <end position="118"/>
    </location>
</feature>